<accession>A0A1Q9W827</accession>
<name>A0A1Q9W827_9MYCO</name>
<evidence type="ECO:0000313" key="3">
    <source>
        <dbReference type="Proteomes" id="UP000179636"/>
    </source>
</evidence>
<accession>A0A1S1K1V7</accession>
<evidence type="ECO:0000256" key="1">
    <source>
        <dbReference type="SAM" id="Phobius"/>
    </source>
</evidence>
<dbReference type="AlphaFoldDB" id="A0A1Q9W827"/>
<keyword evidence="3" id="KW-1185">Reference proteome</keyword>
<keyword evidence="1" id="KW-1133">Transmembrane helix</keyword>
<protein>
    <submittedName>
        <fullName evidence="2">Uncharacterized protein</fullName>
    </submittedName>
</protein>
<reference evidence="2 3" key="1">
    <citation type="submission" date="2016-10" db="EMBL/GenBank/DDBJ databases">
        <title>Evaluation of Human, Animal and Environmental Mycobacterium chelonae Isolates by Core Genome Phylogenomic Analysis, Targeted Gene Comparison, and Anti-microbial Susceptibility Patterns: A Tale of Mistaken Identities.</title>
        <authorList>
            <person name="Fogelson S.B."/>
            <person name="Camus A.C."/>
            <person name="Lorenz W."/>
            <person name="Vasireddy R."/>
            <person name="Vasireddy S."/>
            <person name="Smith T."/>
            <person name="Brown-Elliott B.A."/>
            <person name="Wallace R.J.Jr."/>
            <person name="Hasan N.A."/>
            <person name="Reischl U."/>
            <person name="Sanchez S."/>
        </authorList>
    </citation>
    <scope>NUCLEOTIDE SEQUENCE [LARGE SCALE GENOMIC DNA]</scope>
    <source>
        <strain evidence="2 3">24999</strain>
    </source>
</reference>
<evidence type="ECO:0000313" key="2">
    <source>
        <dbReference type="EMBL" id="OHT97107.1"/>
    </source>
</evidence>
<feature type="transmembrane region" description="Helical" evidence="1">
    <location>
        <begin position="35"/>
        <end position="52"/>
    </location>
</feature>
<proteinExistence type="predicted"/>
<comment type="caution">
    <text evidence="2">The sequence shown here is derived from an EMBL/GenBank/DDBJ whole genome shotgun (WGS) entry which is preliminary data.</text>
</comment>
<feature type="transmembrane region" description="Helical" evidence="1">
    <location>
        <begin position="59"/>
        <end position="76"/>
    </location>
</feature>
<dbReference type="Proteomes" id="UP000179636">
    <property type="component" value="Unassembled WGS sequence"/>
</dbReference>
<keyword evidence="1" id="KW-0472">Membrane</keyword>
<keyword evidence="1" id="KW-0812">Transmembrane</keyword>
<dbReference type="STRING" id="1908205.BKG60_18510"/>
<dbReference type="EMBL" id="MLHV01000016">
    <property type="protein sequence ID" value="OHT97107.1"/>
    <property type="molecule type" value="Genomic_DNA"/>
</dbReference>
<sequence>MAVLISRSTLQRMALAGALTAGVGGATTTALPGLSHWPAPSVIVTVAAITLLGGLIRKVLLVAAVAVLLTVALVAADAATGQHIQRALNPATVLRVVGQP</sequence>
<gene>
    <name evidence="2" type="ORF">BKG61_17600</name>
</gene>
<organism evidence="2 3">
    <name type="scientific">Mycobacterium syngnathidarum</name>
    <dbReference type="NCBI Taxonomy" id="1908205"/>
    <lineage>
        <taxon>Bacteria</taxon>
        <taxon>Bacillati</taxon>
        <taxon>Actinomycetota</taxon>
        <taxon>Actinomycetes</taxon>
        <taxon>Mycobacteriales</taxon>
        <taxon>Mycobacteriaceae</taxon>
        <taxon>Mycobacterium</taxon>
    </lineage>
</organism>